<protein>
    <submittedName>
        <fullName evidence="1">Uncharacterized protein</fullName>
    </submittedName>
</protein>
<dbReference type="Proteomes" id="UP001482620">
    <property type="component" value="Unassembled WGS sequence"/>
</dbReference>
<comment type="caution">
    <text evidence="1">The sequence shown here is derived from an EMBL/GenBank/DDBJ whole genome shotgun (WGS) entry which is preliminary data.</text>
</comment>
<evidence type="ECO:0000313" key="2">
    <source>
        <dbReference type="Proteomes" id="UP001482620"/>
    </source>
</evidence>
<proteinExistence type="predicted"/>
<dbReference type="EMBL" id="JAHRIQ010098393">
    <property type="protein sequence ID" value="MEQ2253561.1"/>
    <property type="molecule type" value="Genomic_DNA"/>
</dbReference>
<name>A0ABV0V897_9TELE</name>
<sequence length="76" mass="8851">MTTMTDRHKRTLSTLQRKNLNIELSPELTRTHSTAQVKPSGVLRFAHLDPDSLYPWRPDCTCLLVIHPFTFQTRCK</sequence>
<keyword evidence="2" id="KW-1185">Reference proteome</keyword>
<reference evidence="1 2" key="1">
    <citation type="submission" date="2021-06" db="EMBL/GenBank/DDBJ databases">
        <authorList>
            <person name="Palmer J.M."/>
        </authorList>
    </citation>
    <scope>NUCLEOTIDE SEQUENCE [LARGE SCALE GENOMIC DNA]</scope>
    <source>
        <strain evidence="2">if_2019</strain>
        <tissue evidence="1">Muscle</tissue>
    </source>
</reference>
<accession>A0ABV0V897</accession>
<organism evidence="1 2">
    <name type="scientific">Ilyodon furcidens</name>
    <name type="common">goldbreast splitfin</name>
    <dbReference type="NCBI Taxonomy" id="33524"/>
    <lineage>
        <taxon>Eukaryota</taxon>
        <taxon>Metazoa</taxon>
        <taxon>Chordata</taxon>
        <taxon>Craniata</taxon>
        <taxon>Vertebrata</taxon>
        <taxon>Euteleostomi</taxon>
        <taxon>Actinopterygii</taxon>
        <taxon>Neopterygii</taxon>
        <taxon>Teleostei</taxon>
        <taxon>Neoteleostei</taxon>
        <taxon>Acanthomorphata</taxon>
        <taxon>Ovalentaria</taxon>
        <taxon>Atherinomorphae</taxon>
        <taxon>Cyprinodontiformes</taxon>
        <taxon>Goodeidae</taxon>
        <taxon>Ilyodon</taxon>
    </lineage>
</organism>
<gene>
    <name evidence="1" type="ORF">ILYODFUR_033480</name>
</gene>
<evidence type="ECO:0000313" key="1">
    <source>
        <dbReference type="EMBL" id="MEQ2253561.1"/>
    </source>
</evidence>